<comment type="caution">
    <text evidence="1">The sequence shown here is derived from an EMBL/GenBank/DDBJ whole genome shotgun (WGS) entry which is preliminary data.</text>
</comment>
<dbReference type="RefSeq" id="WP_184573648.1">
    <property type="nucleotide sequence ID" value="NZ_JACHJL010000010.1"/>
</dbReference>
<protein>
    <submittedName>
        <fullName evidence="1">Uncharacterized protein</fullName>
    </submittedName>
</protein>
<gene>
    <name evidence="1" type="ORF">FHS42_004084</name>
</gene>
<organism evidence="1 2">
    <name type="scientific">Streptomyces zagrosensis</name>
    <dbReference type="NCBI Taxonomy" id="1042984"/>
    <lineage>
        <taxon>Bacteria</taxon>
        <taxon>Bacillati</taxon>
        <taxon>Actinomycetota</taxon>
        <taxon>Actinomycetes</taxon>
        <taxon>Kitasatosporales</taxon>
        <taxon>Streptomycetaceae</taxon>
        <taxon>Streptomyces</taxon>
    </lineage>
</organism>
<reference evidence="1 2" key="1">
    <citation type="submission" date="2020-08" db="EMBL/GenBank/DDBJ databases">
        <title>Genomic Encyclopedia of Type Strains, Phase III (KMG-III): the genomes of soil and plant-associated and newly described type strains.</title>
        <authorList>
            <person name="Whitman W."/>
        </authorList>
    </citation>
    <scope>NUCLEOTIDE SEQUENCE [LARGE SCALE GENOMIC DNA]</scope>
    <source>
        <strain evidence="1 2">CECT 8305</strain>
    </source>
</reference>
<proteinExistence type="predicted"/>
<evidence type="ECO:0000313" key="2">
    <source>
        <dbReference type="Proteomes" id="UP000588098"/>
    </source>
</evidence>
<dbReference type="Proteomes" id="UP000588098">
    <property type="component" value="Unassembled WGS sequence"/>
</dbReference>
<dbReference type="EMBL" id="JACHJL010000010">
    <property type="protein sequence ID" value="MBB5937005.1"/>
    <property type="molecule type" value="Genomic_DNA"/>
</dbReference>
<sequence>MTERDCPRVTAPLLVVLPVQPGSPPFRVVEVGGELAGTARSVVDVIEIAQQAGVHHLDLEDPDLVRWVGGDQFTWTPRHLR</sequence>
<name>A0A7W9UZG0_9ACTN</name>
<keyword evidence="2" id="KW-1185">Reference proteome</keyword>
<accession>A0A7W9UZG0</accession>
<evidence type="ECO:0000313" key="1">
    <source>
        <dbReference type="EMBL" id="MBB5937005.1"/>
    </source>
</evidence>
<dbReference type="AlphaFoldDB" id="A0A7W9UZG0"/>